<dbReference type="InterPro" id="IPR007393">
    <property type="entry name" value="YlxR_dom"/>
</dbReference>
<sequence length="86" mass="9891">MYRPERMCAVCRTRKDKSELLRIARLPEGGFAVDTVDNLPGRGAYVCKDVKCIEQCRKRRALDRSFKTAVPEEIYEIIAGMHSENK</sequence>
<dbReference type="PANTHER" id="PTHR34215:SF1">
    <property type="entry name" value="YLXR DOMAIN-CONTAINING PROTEIN"/>
    <property type="match status" value="1"/>
</dbReference>
<dbReference type="SUPFAM" id="SSF64376">
    <property type="entry name" value="YlxR-like"/>
    <property type="match status" value="1"/>
</dbReference>
<accession>A0A940ICU3</accession>
<proteinExistence type="predicted"/>
<organism evidence="2 3">
    <name type="scientific">Candidatus Stercoripulliclostridium pullicola</name>
    <dbReference type="NCBI Taxonomy" id="2840953"/>
    <lineage>
        <taxon>Bacteria</taxon>
        <taxon>Bacillati</taxon>
        <taxon>Bacillota</taxon>
        <taxon>Clostridia</taxon>
        <taxon>Eubacteriales</taxon>
        <taxon>Candidatus Stercoripulliclostridium</taxon>
    </lineage>
</organism>
<dbReference type="InterPro" id="IPR035931">
    <property type="entry name" value="YlxR-like_sf"/>
</dbReference>
<name>A0A940ICU3_9FIRM</name>
<dbReference type="CDD" id="cd00279">
    <property type="entry name" value="YlxR"/>
    <property type="match status" value="1"/>
</dbReference>
<evidence type="ECO:0000313" key="2">
    <source>
        <dbReference type="EMBL" id="MBO8423866.1"/>
    </source>
</evidence>
<dbReference type="Gene3D" id="3.30.1230.10">
    <property type="entry name" value="YlxR-like"/>
    <property type="match status" value="1"/>
</dbReference>
<dbReference type="InterPro" id="IPR037465">
    <property type="entry name" value="YlxR"/>
</dbReference>
<dbReference type="EMBL" id="JADINF010000062">
    <property type="protein sequence ID" value="MBO8423866.1"/>
    <property type="molecule type" value="Genomic_DNA"/>
</dbReference>
<comment type="caution">
    <text evidence="2">The sequence shown here is derived from an EMBL/GenBank/DDBJ whole genome shotgun (WGS) entry which is preliminary data.</text>
</comment>
<feature type="domain" description="YlxR" evidence="1">
    <location>
        <begin position="6"/>
        <end position="78"/>
    </location>
</feature>
<reference evidence="2" key="1">
    <citation type="submission" date="2020-10" db="EMBL/GenBank/DDBJ databases">
        <authorList>
            <person name="Gilroy R."/>
        </authorList>
    </citation>
    <scope>NUCLEOTIDE SEQUENCE</scope>
    <source>
        <strain evidence="2">517</strain>
    </source>
</reference>
<dbReference type="Proteomes" id="UP000727857">
    <property type="component" value="Unassembled WGS sequence"/>
</dbReference>
<reference evidence="2" key="2">
    <citation type="journal article" date="2021" name="PeerJ">
        <title>Extensive microbial diversity within the chicken gut microbiome revealed by metagenomics and culture.</title>
        <authorList>
            <person name="Gilroy R."/>
            <person name="Ravi A."/>
            <person name="Getino M."/>
            <person name="Pursley I."/>
            <person name="Horton D.L."/>
            <person name="Alikhan N.F."/>
            <person name="Baker D."/>
            <person name="Gharbi K."/>
            <person name="Hall N."/>
            <person name="Watson M."/>
            <person name="Adriaenssens E.M."/>
            <person name="Foster-Nyarko E."/>
            <person name="Jarju S."/>
            <person name="Secka A."/>
            <person name="Antonio M."/>
            <person name="Oren A."/>
            <person name="Chaudhuri R.R."/>
            <person name="La Ragione R."/>
            <person name="Hildebrand F."/>
            <person name="Pallen M.J."/>
        </authorList>
    </citation>
    <scope>NUCLEOTIDE SEQUENCE</scope>
    <source>
        <strain evidence="2">517</strain>
    </source>
</reference>
<dbReference type="PANTHER" id="PTHR34215">
    <property type="entry name" value="BLL0784 PROTEIN"/>
    <property type="match status" value="1"/>
</dbReference>
<protein>
    <submittedName>
        <fullName evidence="2">YlxR family protein</fullName>
    </submittedName>
</protein>
<evidence type="ECO:0000259" key="1">
    <source>
        <dbReference type="Pfam" id="PF04296"/>
    </source>
</evidence>
<dbReference type="Pfam" id="PF04296">
    <property type="entry name" value="YlxR"/>
    <property type="match status" value="1"/>
</dbReference>
<evidence type="ECO:0000313" key="3">
    <source>
        <dbReference type="Proteomes" id="UP000727857"/>
    </source>
</evidence>
<dbReference type="NCBIfam" id="NF047356">
    <property type="entry name" value="RNA_bind_RnpM"/>
    <property type="match status" value="1"/>
</dbReference>
<gene>
    <name evidence="2" type="ORF">IAB16_02450</name>
</gene>
<dbReference type="AlphaFoldDB" id="A0A940ICU3"/>